<proteinExistence type="inferred from homology"/>
<protein>
    <recommendedName>
        <fullName evidence="12">Peptidase M1 leukotriene A4 hydrolase/aminopeptidase C-terminal domain-containing protein</fullName>
    </recommendedName>
</protein>
<comment type="caution">
    <text evidence="10">The sequence shown here is derived from an EMBL/GenBank/DDBJ whole genome shotgun (WGS) entry which is preliminary data.</text>
</comment>
<evidence type="ECO:0000256" key="7">
    <source>
        <dbReference type="ARBA" id="ARBA00023049"/>
    </source>
</evidence>
<dbReference type="Proteomes" id="UP000835052">
    <property type="component" value="Unassembled WGS sequence"/>
</dbReference>
<dbReference type="SUPFAM" id="SSF55486">
    <property type="entry name" value="Metalloproteases ('zincins'), catalytic domain"/>
    <property type="match status" value="1"/>
</dbReference>
<dbReference type="GO" id="GO:0005737">
    <property type="term" value="C:cytoplasm"/>
    <property type="evidence" value="ECO:0007669"/>
    <property type="project" value="TreeGrafter"/>
</dbReference>
<dbReference type="PRINTS" id="PR00756">
    <property type="entry name" value="ALADIPTASE"/>
</dbReference>
<dbReference type="Gene3D" id="1.10.390.10">
    <property type="entry name" value="Neutral Protease Domain 2"/>
    <property type="match status" value="1"/>
</dbReference>
<dbReference type="GO" id="GO:0008270">
    <property type="term" value="F:zinc ion binding"/>
    <property type="evidence" value="ECO:0007669"/>
    <property type="project" value="InterPro"/>
</dbReference>
<dbReference type="InterPro" id="IPR027268">
    <property type="entry name" value="Peptidase_M4/M1_CTD_sf"/>
</dbReference>
<dbReference type="InterPro" id="IPR001930">
    <property type="entry name" value="Peptidase_M1"/>
</dbReference>
<dbReference type="GO" id="GO:0016020">
    <property type="term" value="C:membrane"/>
    <property type="evidence" value="ECO:0007669"/>
    <property type="project" value="TreeGrafter"/>
</dbReference>
<accession>A0A8S1HR91</accession>
<reference evidence="10" key="1">
    <citation type="submission" date="2020-10" db="EMBL/GenBank/DDBJ databases">
        <authorList>
            <person name="Kikuchi T."/>
        </authorList>
    </citation>
    <scope>NUCLEOTIDE SEQUENCE</scope>
    <source>
        <strain evidence="10">NKZ352</strain>
    </source>
</reference>
<evidence type="ECO:0000256" key="3">
    <source>
        <dbReference type="ARBA" id="ARBA00022670"/>
    </source>
</evidence>
<sequence>MENWGLITARQAESLYNPLLFPLTHKNHVQEVIAHEVAHQWFGNLVTMKWWNNLWLNEGFATMISLRAVDFLENTTLRYPEMTAEYMCIVLRTDQTDSQTFPVSSKGDEEVFSSNQRPRLITYRKAAIVIRMVERLVEEDIFRKGLHHFLNKFMYKNADQDDLYSILTYVHDSSSGGHLTGQNFSLADVMDTWLGQESVPVVHVSRKEGSIVTLRQQRYKHIPSTPPSKRDNYIWKIPIFYDDPVSGKHRVFWLTDHKPAVFDMGLQVVVDPYQLTYMRIRYDDGMYYDITKRLIEDHNSIPANSRGRLIDDTLAMAEHGQVSYEVPFNVTMYLPYETSFRPFHVFSAYLDFFLPRLYLEPDYEKYREWLLMILATQFDRMYAEGFESYAQLGSNENRLRELIVFRACGIDYKPCVEFAKKSFAELRQNCSKTFLSSVECNRIPFYIRSQVYSTAIQHGTQEDFDFLHQKWLDEHYMMERDRIWSGLSASKRKNDVYRIWTDLLQNKARDSIKERAVAFSKHLRHENHLLTFMNDRYKYVANQLRYSADSFQTMFAAALRGIHHVSQADLARTVMEKYAETFKIHSGVLGSIMGRFAWRRDMGPHVIGNATKALKQMRKIHAGRPFL</sequence>
<evidence type="ECO:0000313" key="11">
    <source>
        <dbReference type="Proteomes" id="UP000835052"/>
    </source>
</evidence>
<dbReference type="PANTHER" id="PTHR11533:SF299">
    <property type="entry name" value="AMINOPEPTIDASE"/>
    <property type="match status" value="1"/>
</dbReference>
<name>A0A8S1HR91_9PELO</name>
<evidence type="ECO:0000256" key="1">
    <source>
        <dbReference type="ARBA" id="ARBA00001947"/>
    </source>
</evidence>
<keyword evidence="11" id="KW-1185">Reference proteome</keyword>
<dbReference type="Gene3D" id="2.60.40.1910">
    <property type="match status" value="1"/>
</dbReference>
<dbReference type="GO" id="GO:0070006">
    <property type="term" value="F:metalloaminopeptidase activity"/>
    <property type="evidence" value="ECO:0007669"/>
    <property type="project" value="TreeGrafter"/>
</dbReference>
<comment type="cofactor">
    <cofactor evidence="1">
        <name>Zn(2+)</name>
        <dbReference type="ChEBI" id="CHEBI:29105"/>
    </cofactor>
</comment>
<keyword evidence="4" id="KW-0479">Metal-binding</keyword>
<dbReference type="GO" id="GO:0042277">
    <property type="term" value="F:peptide binding"/>
    <property type="evidence" value="ECO:0007669"/>
    <property type="project" value="TreeGrafter"/>
</dbReference>
<evidence type="ECO:0000256" key="5">
    <source>
        <dbReference type="ARBA" id="ARBA00022801"/>
    </source>
</evidence>
<dbReference type="GO" id="GO:0006508">
    <property type="term" value="P:proteolysis"/>
    <property type="evidence" value="ECO:0007669"/>
    <property type="project" value="UniProtKB-KW"/>
</dbReference>
<keyword evidence="7" id="KW-0482">Metalloprotease</keyword>
<evidence type="ECO:0000256" key="6">
    <source>
        <dbReference type="ARBA" id="ARBA00022833"/>
    </source>
</evidence>
<dbReference type="InterPro" id="IPR014782">
    <property type="entry name" value="Peptidase_M1_dom"/>
</dbReference>
<dbReference type="EMBL" id="CAJGYM010000151">
    <property type="protein sequence ID" value="CAD6199050.1"/>
    <property type="molecule type" value="Genomic_DNA"/>
</dbReference>
<feature type="domain" description="Peptidase M1 membrane alanine aminopeptidase" evidence="8">
    <location>
        <begin position="1"/>
        <end position="193"/>
    </location>
</feature>
<gene>
    <name evidence="10" type="ORF">CAUJ_LOCUS14955</name>
</gene>
<keyword evidence="6" id="KW-0862">Zinc</keyword>
<dbReference type="AlphaFoldDB" id="A0A8S1HR91"/>
<feature type="domain" description="ERAP1-like C-terminal" evidence="9">
    <location>
        <begin position="271"/>
        <end position="577"/>
    </location>
</feature>
<organism evidence="10 11">
    <name type="scientific">Caenorhabditis auriculariae</name>
    <dbReference type="NCBI Taxonomy" id="2777116"/>
    <lineage>
        <taxon>Eukaryota</taxon>
        <taxon>Metazoa</taxon>
        <taxon>Ecdysozoa</taxon>
        <taxon>Nematoda</taxon>
        <taxon>Chromadorea</taxon>
        <taxon>Rhabditida</taxon>
        <taxon>Rhabditina</taxon>
        <taxon>Rhabditomorpha</taxon>
        <taxon>Rhabditoidea</taxon>
        <taxon>Rhabditidae</taxon>
        <taxon>Peloderinae</taxon>
        <taxon>Caenorhabditis</taxon>
    </lineage>
</organism>
<evidence type="ECO:0000256" key="2">
    <source>
        <dbReference type="ARBA" id="ARBA00010136"/>
    </source>
</evidence>
<evidence type="ECO:0000313" key="10">
    <source>
        <dbReference type="EMBL" id="CAD6199050.1"/>
    </source>
</evidence>
<dbReference type="Gene3D" id="1.25.50.20">
    <property type="match status" value="1"/>
</dbReference>
<dbReference type="GO" id="GO:0043171">
    <property type="term" value="P:peptide catabolic process"/>
    <property type="evidence" value="ECO:0007669"/>
    <property type="project" value="TreeGrafter"/>
</dbReference>
<dbReference type="PANTHER" id="PTHR11533">
    <property type="entry name" value="PROTEASE M1 ZINC METALLOPROTEASE"/>
    <property type="match status" value="1"/>
</dbReference>
<evidence type="ECO:0000259" key="9">
    <source>
        <dbReference type="Pfam" id="PF11838"/>
    </source>
</evidence>
<keyword evidence="3" id="KW-0645">Protease</keyword>
<dbReference type="Pfam" id="PF01433">
    <property type="entry name" value="Peptidase_M1"/>
    <property type="match status" value="1"/>
</dbReference>
<dbReference type="InterPro" id="IPR024571">
    <property type="entry name" value="ERAP1-like_C_dom"/>
</dbReference>
<comment type="similarity">
    <text evidence="2">Belongs to the peptidase M1 family.</text>
</comment>
<evidence type="ECO:0000259" key="8">
    <source>
        <dbReference type="Pfam" id="PF01433"/>
    </source>
</evidence>
<dbReference type="Pfam" id="PF11838">
    <property type="entry name" value="ERAP1_C"/>
    <property type="match status" value="1"/>
</dbReference>
<keyword evidence="5" id="KW-0378">Hydrolase</keyword>
<dbReference type="GO" id="GO:0005615">
    <property type="term" value="C:extracellular space"/>
    <property type="evidence" value="ECO:0007669"/>
    <property type="project" value="TreeGrafter"/>
</dbReference>
<dbReference type="OrthoDB" id="6337587at2759"/>
<evidence type="ECO:0000256" key="4">
    <source>
        <dbReference type="ARBA" id="ARBA00022723"/>
    </source>
</evidence>
<evidence type="ECO:0008006" key="12">
    <source>
        <dbReference type="Google" id="ProtNLM"/>
    </source>
</evidence>
<dbReference type="InterPro" id="IPR050344">
    <property type="entry name" value="Peptidase_M1_aminopeptidases"/>
</dbReference>